<name>A0A3S8Z8A8_9ACTO</name>
<gene>
    <name evidence="2" type="ORF">EJO69_04300</name>
</gene>
<sequence length="111" mass="11978">MENIRRLYWAGAITAVGYSIVGIIVAIQAGFPPVLFIAVLFSLAGAAAASRGASRADLAWWAGGVLLTGFITPTTWGIAPMIIAITLVLVVSILLWREVRRRQDPMRGTKR</sequence>
<dbReference type="Proteomes" id="UP000270021">
    <property type="component" value="Chromosome"/>
</dbReference>
<keyword evidence="3" id="KW-1185">Reference proteome</keyword>
<keyword evidence="1" id="KW-0812">Transmembrane</keyword>
<feature type="transmembrane region" description="Helical" evidence="1">
    <location>
        <begin position="78"/>
        <end position="96"/>
    </location>
</feature>
<dbReference type="OrthoDB" id="3268391at2"/>
<evidence type="ECO:0008006" key="4">
    <source>
        <dbReference type="Google" id="ProtNLM"/>
    </source>
</evidence>
<dbReference type="EMBL" id="CP034438">
    <property type="protein sequence ID" value="AZN29615.1"/>
    <property type="molecule type" value="Genomic_DNA"/>
</dbReference>
<dbReference type="AlphaFoldDB" id="A0A3S8Z8A8"/>
<dbReference type="RefSeq" id="WP_126039643.1">
    <property type="nucleotide sequence ID" value="NZ_CP034438.1"/>
</dbReference>
<evidence type="ECO:0000313" key="3">
    <source>
        <dbReference type="Proteomes" id="UP000270021"/>
    </source>
</evidence>
<accession>A0A3S8Z8A8</accession>
<evidence type="ECO:0000256" key="1">
    <source>
        <dbReference type="SAM" id="Phobius"/>
    </source>
</evidence>
<proteinExistence type="predicted"/>
<organism evidence="2 3">
    <name type="scientific">Flaviflexus salsibiostraticola</name>
    <dbReference type="NCBI Taxonomy" id="1282737"/>
    <lineage>
        <taxon>Bacteria</taxon>
        <taxon>Bacillati</taxon>
        <taxon>Actinomycetota</taxon>
        <taxon>Actinomycetes</taxon>
        <taxon>Actinomycetales</taxon>
        <taxon>Actinomycetaceae</taxon>
        <taxon>Flaviflexus</taxon>
    </lineage>
</organism>
<keyword evidence="1" id="KW-1133">Transmembrane helix</keyword>
<keyword evidence="1" id="KW-0472">Membrane</keyword>
<protein>
    <recommendedName>
        <fullName evidence="4">SPW repeat-containing protein</fullName>
    </recommendedName>
</protein>
<feature type="transmembrane region" description="Helical" evidence="1">
    <location>
        <begin position="7"/>
        <end position="27"/>
    </location>
</feature>
<reference evidence="2 3" key="1">
    <citation type="submission" date="2018-12" db="EMBL/GenBank/DDBJ databases">
        <title>Complete genome sequence of Flaviflexus salsibiostraticola KCTC 33148.</title>
        <authorList>
            <person name="Bae J.-W."/>
        </authorList>
    </citation>
    <scope>NUCLEOTIDE SEQUENCE [LARGE SCALE GENOMIC DNA]</scope>
    <source>
        <strain evidence="2 3">KCTC 33148</strain>
    </source>
</reference>
<evidence type="ECO:0000313" key="2">
    <source>
        <dbReference type="EMBL" id="AZN29615.1"/>
    </source>
</evidence>
<dbReference type="KEGG" id="fsl:EJO69_04300"/>